<protein>
    <recommendedName>
        <fullName evidence="3">Secreted protein</fullName>
    </recommendedName>
</protein>
<dbReference type="EMBL" id="CP074371">
    <property type="protein sequence ID" value="QVI20856.1"/>
    <property type="molecule type" value="Genomic_DNA"/>
</dbReference>
<evidence type="ECO:0000313" key="2">
    <source>
        <dbReference type="Proteomes" id="UP000683310"/>
    </source>
</evidence>
<dbReference type="Proteomes" id="UP000683310">
    <property type="component" value="Chromosome"/>
</dbReference>
<proteinExistence type="predicted"/>
<name>A0ABX8CLN2_9NOCA</name>
<evidence type="ECO:0000313" key="1">
    <source>
        <dbReference type="EMBL" id="QVI20856.1"/>
    </source>
</evidence>
<reference evidence="1 2" key="1">
    <citation type="submission" date="2021-04" db="EMBL/GenBank/DDBJ databases">
        <title>Nocardia tengchongensis.</title>
        <authorList>
            <person name="Zhuang k."/>
            <person name="Ran Y."/>
            <person name="Li W."/>
        </authorList>
    </citation>
    <scope>NUCLEOTIDE SEQUENCE [LARGE SCALE GENOMIC DNA]</scope>
    <source>
        <strain evidence="1 2">CFH S0057</strain>
    </source>
</reference>
<keyword evidence="2" id="KW-1185">Reference proteome</keyword>
<accession>A0ABX8CLN2</accession>
<sequence>MMRPFDHQKGSAMFAMTRQTVARAIFAGAIAVAPVTAVTVPTQADVVTDYAPTPVDQHLDHTWDSKRFLFPPGWGIPPGWLKHLLPFEFFDWFDWD</sequence>
<gene>
    <name evidence="1" type="ORF">KHQ06_33040</name>
</gene>
<evidence type="ECO:0008006" key="3">
    <source>
        <dbReference type="Google" id="ProtNLM"/>
    </source>
</evidence>
<organism evidence="1 2">
    <name type="scientific">Nocardia tengchongensis</name>
    <dbReference type="NCBI Taxonomy" id="2055889"/>
    <lineage>
        <taxon>Bacteria</taxon>
        <taxon>Bacillati</taxon>
        <taxon>Actinomycetota</taxon>
        <taxon>Actinomycetes</taxon>
        <taxon>Mycobacteriales</taxon>
        <taxon>Nocardiaceae</taxon>
        <taxon>Nocardia</taxon>
    </lineage>
</organism>